<keyword evidence="4" id="KW-1185">Reference proteome</keyword>
<keyword evidence="1" id="KW-1133">Transmembrane helix</keyword>
<keyword evidence="1" id="KW-0812">Transmembrane</keyword>
<reference evidence="3" key="3">
    <citation type="submission" date="2015-06" db="UniProtKB">
        <authorList>
            <consortium name="EnsemblProtists"/>
        </authorList>
    </citation>
    <scope>IDENTIFICATION</scope>
</reference>
<dbReference type="EnsemblProtists" id="EKX52280">
    <property type="protein sequence ID" value="EKX52280"/>
    <property type="gene ID" value="GUITHDRAFT_102183"/>
</dbReference>
<dbReference type="EMBL" id="JH992973">
    <property type="protein sequence ID" value="EKX52280.1"/>
    <property type="molecule type" value="Genomic_DNA"/>
</dbReference>
<sequence>MPAPTFEEVEGLGMTSSQAIIAFLLAAWLAVMYCILDRRMGNSSQENMYRLLEQMEKMKEQGLLDESDMEVLRAQKKTN</sequence>
<dbReference type="GeneID" id="17308762"/>
<evidence type="ECO:0000256" key="1">
    <source>
        <dbReference type="SAM" id="Phobius"/>
    </source>
</evidence>
<reference evidence="4" key="2">
    <citation type="submission" date="2012-11" db="EMBL/GenBank/DDBJ databases">
        <authorList>
            <person name="Kuo A."/>
            <person name="Curtis B.A."/>
            <person name="Tanifuji G."/>
            <person name="Burki F."/>
            <person name="Gruber A."/>
            <person name="Irimia M."/>
            <person name="Maruyama S."/>
            <person name="Arias M.C."/>
            <person name="Ball S.G."/>
            <person name="Gile G.H."/>
            <person name="Hirakawa Y."/>
            <person name="Hopkins J.F."/>
            <person name="Rensing S.A."/>
            <person name="Schmutz J."/>
            <person name="Symeonidi A."/>
            <person name="Elias M."/>
            <person name="Eveleigh R.J."/>
            <person name="Herman E.K."/>
            <person name="Klute M.J."/>
            <person name="Nakayama T."/>
            <person name="Obornik M."/>
            <person name="Reyes-Prieto A."/>
            <person name="Armbrust E.V."/>
            <person name="Aves S.J."/>
            <person name="Beiko R.G."/>
            <person name="Coutinho P."/>
            <person name="Dacks J.B."/>
            <person name="Durnford D.G."/>
            <person name="Fast N.M."/>
            <person name="Green B.R."/>
            <person name="Grisdale C."/>
            <person name="Hempe F."/>
            <person name="Henrissat B."/>
            <person name="Hoppner M.P."/>
            <person name="Ishida K.-I."/>
            <person name="Kim E."/>
            <person name="Koreny L."/>
            <person name="Kroth P.G."/>
            <person name="Liu Y."/>
            <person name="Malik S.-B."/>
            <person name="Maier U.G."/>
            <person name="McRose D."/>
            <person name="Mock T."/>
            <person name="Neilson J.A."/>
            <person name="Onodera N.T."/>
            <person name="Poole A.M."/>
            <person name="Pritham E.J."/>
            <person name="Richards T.A."/>
            <person name="Rocap G."/>
            <person name="Roy S.W."/>
            <person name="Sarai C."/>
            <person name="Schaack S."/>
            <person name="Shirato S."/>
            <person name="Slamovits C.H."/>
            <person name="Spencer D.F."/>
            <person name="Suzuki S."/>
            <person name="Worden A.Z."/>
            <person name="Zauner S."/>
            <person name="Barry K."/>
            <person name="Bell C."/>
            <person name="Bharti A.K."/>
            <person name="Crow J.A."/>
            <person name="Grimwood J."/>
            <person name="Kramer R."/>
            <person name="Lindquist E."/>
            <person name="Lucas S."/>
            <person name="Salamov A."/>
            <person name="McFadden G.I."/>
            <person name="Lane C.E."/>
            <person name="Keeling P.J."/>
            <person name="Gray M.W."/>
            <person name="Grigoriev I.V."/>
            <person name="Archibald J.M."/>
        </authorList>
    </citation>
    <scope>NUCLEOTIDE SEQUENCE</scope>
    <source>
        <strain evidence="4">CCMP2712</strain>
    </source>
</reference>
<keyword evidence="1" id="KW-0472">Membrane</keyword>
<dbReference type="RefSeq" id="XP_005839260.1">
    <property type="nucleotide sequence ID" value="XM_005839203.1"/>
</dbReference>
<reference evidence="2 4" key="1">
    <citation type="journal article" date="2012" name="Nature">
        <title>Algal genomes reveal evolutionary mosaicism and the fate of nucleomorphs.</title>
        <authorList>
            <consortium name="DOE Joint Genome Institute"/>
            <person name="Curtis B.A."/>
            <person name="Tanifuji G."/>
            <person name="Burki F."/>
            <person name="Gruber A."/>
            <person name="Irimia M."/>
            <person name="Maruyama S."/>
            <person name="Arias M.C."/>
            <person name="Ball S.G."/>
            <person name="Gile G.H."/>
            <person name="Hirakawa Y."/>
            <person name="Hopkins J.F."/>
            <person name="Kuo A."/>
            <person name="Rensing S.A."/>
            <person name="Schmutz J."/>
            <person name="Symeonidi A."/>
            <person name="Elias M."/>
            <person name="Eveleigh R.J."/>
            <person name="Herman E.K."/>
            <person name="Klute M.J."/>
            <person name="Nakayama T."/>
            <person name="Obornik M."/>
            <person name="Reyes-Prieto A."/>
            <person name="Armbrust E.V."/>
            <person name="Aves S.J."/>
            <person name="Beiko R.G."/>
            <person name="Coutinho P."/>
            <person name="Dacks J.B."/>
            <person name="Durnford D.G."/>
            <person name="Fast N.M."/>
            <person name="Green B.R."/>
            <person name="Grisdale C.J."/>
            <person name="Hempel F."/>
            <person name="Henrissat B."/>
            <person name="Hoppner M.P."/>
            <person name="Ishida K."/>
            <person name="Kim E."/>
            <person name="Koreny L."/>
            <person name="Kroth P.G."/>
            <person name="Liu Y."/>
            <person name="Malik S.B."/>
            <person name="Maier U.G."/>
            <person name="McRose D."/>
            <person name="Mock T."/>
            <person name="Neilson J.A."/>
            <person name="Onodera N.T."/>
            <person name="Poole A.M."/>
            <person name="Pritham E.J."/>
            <person name="Richards T.A."/>
            <person name="Rocap G."/>
            <person name="Roy S.W."/>
            <person name="Sarai C."/>
            <person name="Schaack S."/>
            <person name="Shirato S."/>
            <person name="Slamovits C.H."/>
            <person name="Spencer D.F."/>
            <person name="Suzuki S."/>
            <person name="Worden A.Z."/>
            <person name="Zauner S."/>
            <person name="Barry K."/>
            <person name="Bell C."/>
            <person name="Bharti A.K."/>
            <person name="Crow J.A."/>
            <person name="Grimwood J."/>
            <person name="Kramer R."/>
            <person name="Lindquist E."/>
            <person name="Lucas S."/>
            <person name="Salamov A."/>
            <person name="McFadden G.I."/>
            <person name="Lane C.E."/>
            <person name="Keeling P.J."/>
            <person name="Gray M.W."/>
            <person name="Grigoriev I.V."/>
            <person name="Archibald J.M."/>
        </authorList>
    </citation>
    <scope>NUCLEOTIDE SEQUENCE</scope>
    <source>
        <strain evidence="2 4">CCMP2712</strain>
    </source>
</reference>
<evidence type="ECO:0000313" key="3">
    <source>
        <dbReference type="EnsemblProtists" id="EKX52280"/>
    </source>
</evidence>
<dbReference type="AlphaFoldDB" id="L1JVT2"/>
<feature type="transmembrane region" description="Helical" evidence="1">
    <location>
        <begin position="20"/>
        <end position="36"/>
    </location>
</feature>
<proteinExistence type="predicted"/>
<dbReference type="PaxDb" id="55529-EKX52280"/>
<dbReference type="HOGENOM" id="CLU_2611111_0_0_1"/>
<organism evidence="2">
    <name type="scientific">Guillardia theta (strain CCMP2712)</name>
    <name type="common">Cryptophyte</name>
    <dbReference type="NCBI Taxonomy" id="905079"/>
    <lineage>
        <taxon>Eukaryota</taxon>
        <taxon>Cryptophyceae</taxon>
        <taxon>Pyrenomonadales</taxon>
        <taxon>Geminigeraceae</taxon>
        <taxon>Guillardia</taxon>
    </lineage>
</organism>
<evidence type="ECO:0000313" key="4">
    <source>
        <dbReference type="Proteomes" id="UP000011087"/>
    </source>
</evidence>
<accession>L1JVT2</accession>
<evidence type="ECO:0000313" key="2">
    <source>
        <dbReference type="EMBL" id="EKX52280.1"/>
    </source>
</evidence>
<protein>
    <submittedName>
        <fullName evidence="2 3">Uncharacterized protein</fullName>
    </submittedName>
</protein>
<dbReference type="Proteomes" id="UP000011087">
    <property type="component" value="Unassembled WGS sequence"/>
</dbReference>
<gene>
    <name evidence="2" type="ORF">GUITHDRAFT_102183</name>
</gene>
<name>L1JVT2_GUITC</name>
<dbReference type="KEGG" id="gtt:GUITHDRAFT_102183"/>